<dbReference type="Proteomes" id="UP000319976">
    <property type="component" value="Chromosome"/>
</dbReference>
<dbReference type="Pfam" id="PF00455">
    <property type="entry name" value="DeoRC"/>
    <property type="match status" value="1"/>
</dbReference>
<name>A0A517T3I6_9PLAN</name>
<dbReference type="PANTHER" id="PTHR30363">
    <property type="entry name" value="HTH-TYPE TRANSCRIPTIONAL REGULATOR SRLR-RELATED"/>
    <property type="match status" value="1"/>
</dbReference>
<dbReference type="AlphaFoldDB" id="A0A517T3I6"/>
<dbReference type="SUPFAM" id="SSF100950">
    <property type="entry name" value="NagB/RpiA/CoA transferase-like"/>
    <property type="match status" value="1"/>
</dbReference>
<proteinExistence type="predicted"/>
<keyword evidence="2" id="KW-0805">Transcription regulation</keyword>
<dbReference type="PRINTS" id="PR00037">
    <property type="entry name" value="HTHLACR"/>
</dbReference>
<dbReference type="InterPro" id="IPR050313">
    <property type="entry name" value="Carb_Metab_HTH_regulators"/>
</dbReference>
<dbReference type="InterPro" id="IPR037171">
    <property type="entry name" value="NagB/RpiA_transferase-like"/>
</dbReference>
<evidence type="ECO:0000256" key="2">
    <source>
        <dbReference type="ARBA" id="ARBA00023015"/>
    </source>
</evidence>
<keyword evidence="3" id="KW-0238">DNA-binding</keyword>
<dbReference type="GO" id="GO:0003677">
    <property type="term" value="F:DNA binding"/>
    <property type="evidence" value="ECO:0007669"/>
    <property type="project" value="UniProtKB-KW"/>
</dbReference>
<sequence length="263" mass="28402">MLLDDRRQKILDSIEQRGSISLSELMMIVEVSESTLRRDLDYLDRIGQIRRTRGGATYVGESLPAFDSRTTLALEQKRNIAEATVALVEPGDTLLLEGGTTTLEVARLLKDIPLQVVTNSLPIAQLLSGRPDIELLLVGGYVYPKTGVAIGPMALASIKGLRVNRLIMGVDGLTEEGLFSSNALLVETERGFLDSADEVVVVTHSGKFGRPSLTHLCVLGAVQRIVTDSGIAPEWKKVLEKHSIKLTIAPGAPYGSGRESQAS</sequence>
<keyword evidence="7" id="KW-1185">Reference proteome</keyword>
<organism evidence="6 7">
    <name type="scientific">Calycomorphotria hydatis</name>
    <dbReference type="NCBI Taxonomy" id="2528027"/>
    <lineage>
        <taxon>Bacteria</taxon>
        <taxon>Pseudomonadati</taxon>
        <taxon>Planctomycetota</taxon>
        <taxon>Planctomycetia</taxon>
        <taxon>Planctomycetales</taxon>
        <taxon>Planctomycetaceae</taxon>
        <taxon>Calycomorphotria</taxon>
    </lineage>
</organism>
<protein>
    <submittedName>
        <fullName evidence="6">Glucitol operon repressor</fullName>
    </submittedName>
</protein>
<dbReference type="InterPro" id="IPR014036">
    <property type="entry name" value="DeoR-like_C"/>
</dbReference>
<dbReference type="InterPro" id="IPR036390">
    <property type="entry name" value="WH_DNA-bd_sf"/>
</dbReference>
<dbReference type="PROSITE" id="PS00894">
    <property type="entry name" value="HTH_DEOR_1"/>
    <property type="match status" value="1"/>
</dbReference>
<dbReference type="Pfam" id="PF08220">
    <property type="entry name" value="HTH_DeoR"/>
    <property type="match status" value="1"/>
</dbReference>
<reference evidence="6 7" key="1">
    <citation type="submission" date="2019-02" db="EMBL/GenBank/DDBJ databases">
        <title>Deep-cultivation of Planctomycetes and their phenomic and genomic characterization uncovers novel biology.</title>
        <authorList>
            <person name="Wiegand S."/>
            <person name="Jogler M."/>
            <person name="Boedeker C."/>
            <person name="Pinto D."/>
            <person name="Vollmers J."/>
            <person name="Rivas-Marin E."/>
            <person name="Kohn T."/>
            <person name="Peeters S.H."/>
            <person name="Heuer A."/>
            <person name="Rast P."/>
            <person name="Oberbeckmann S."/>
            <person name="Bunk B."/>
            <person name="Jeske O."/>
            <person name="Meyerdierks A."/>
            <person name="Storesund J.E."/>
            <person name="Kallscheuer N."/>
            <person name="Luecker S."/>
            <person name="Lage O.M."/>
            <person name="Pohl T."/>
            <person name="Merkel B.J."/>
            <person name="Hornburger P."/>
            <person name="Mueller R.-W."/>
            <person name="Bruemmer F."/>
            <person name="Labrenz M."/>
            <person name="Spormann A.M."/>
            <person name="Op den Camp H."/>
            <person name="Overmann J."/>
            <person name="Amann R."/>
            <person name="Jetten M.S.M."/>
            <person name="Mascher T."/>
            <person name="Medema M.H."/>
            <person name="Devos D.P."/>
            <person name="Kaster A.-K."/>
            <person name="Ovreas L."/>
            <person name="Rohde M."/>
            <person name="Galperin M.Y."/>
            <person name="Jogler C."/>
        </authorList>
    </citation>
    <scope>NUCLEOTIDE SEQUENCE [LARGE SCALE GENOMIC DNA]</scope>
    <source>
        <strain evidence="6 7">V22</strain>
    </source>
</reference>
<evidence type="ECO:0000256" key="1">
    <source>
        <dbReference type="ARBA" id="ARBA00022491"/>
    </source>
</evidence>
<dbReference type="EMBL" id="CP036316">
    <property type="protein sequence ID" value="QDT62901.1"/>
    <property type="molecule type" value="Genomic_DNA"/>
</dbReference>
<dbReference type="SUPFAM" id="SSF46785">
    <property type="entry name" value="Winged helix' DNA-binding domain"/>
    <property type="match status" value="1"/>
</dbReference>
<dbReference type="KEGG" id="chya:V22_00990"/>
<feature type="domain" description="HTH deoR-type" evidence="5">
    <location>
        <begin position="3"/>
        <end position="58"/>
    </location>
</feature>
<dbReference type="InterPro" id="IPR018356">
    <property type="entry name" value="Tscrpt_reg_HTH_DeoR_CS"/>
</dbReference>
<evidence type="ECO:0000256" key="3">
    <source>
        <dbReference type="ARBA" id="ARBA00023125"/>
    </source>
</evidence>
<dbReference type="PANTHER" id="PTHR30363:SF4">
    <property type="entry name" value="GLYCEROL-3-PHOSPHATE REGULON REPRESSOR"/>
    <property type="match status" value="1"/>
</dbReference>
<dbReference type="OrthoDB" id="9797223at2"/>
<gene>
    <name evidence="6" type="primary">srlR_1</name>
    <name evidence="6" type="ORF">V22_00990</name>
</gene>
<dbReference type="PROSITE" id="PS51000">
    <property type="entry name" value="HTH_DEOR_2"/>
    <property type="match status" value="1"/>
</dbReference>
<keyword evidence="1" id="KW-0678">Repressor</keyword>
<keyword evidence="4" id="KW-0804">Transcription</keyword>
<dbReference type="SMART" id="SM01134">
    <property type="entry name" value="DeoRC"/>
    <property type="match status" value="1"/>
</dbReference>
<accession>A0A517T3I6</accession>
<dbReference type="InterPro" id="IPR036388">
    <property type="entry name" value="WH-like_DNA-bd_sf"/>
</dbReference>
<evidence type="ECO:0000313" key="6">
    <source>
        <dbReference type="EMBL" id="QDT62901.1"/>
    </source>
</evidence>
<evidence type="ECO:0000313" key="7">
    <source>
        <dbReference type="Proteomes" id="UP000319976"/>
    </source>
</evidence>
<evidence type="ECO:0000259" key="5">
    <source>
        <dbReference type="PROSITE" id="PS51000"/>
    </source>
</evidence>
<dbReference type="GO" id="GO:0003700">
    <property type="term" value="F:DNA-binding transcription factor activity"/>
    <property type="evidence" value="ECO:0007669"/>
    <property type="project" value="InterPro"/>
</dbReference>
<dbReference type="RefSeq" id="WP_145258779.1">
    <property type="nucleotide sequence ID" value="NZ_CP036316.1"/>
</dbReference>
<dbReference type="Gene3D" id="1.10.10.10">
    <property type="entry name" value="Winged helix-like DNA-binding domain superfamily/Winged helix DNA-binding domain"/>
    <property type="match status" value="1"/>
</dbReference>
<dbReference type="SMART" id="SM00420">
    <property type="entry name" value="HTH_DEOR"/>
    <property type="match status" value="1"/>
</dbReference>
<evidence type="ECO:0000256" key="4">
    <source>
        <dbReference type="ARBA" id="ARBA00023163"/>
    </source>
</evidence>
<dbReference type="InterPro" id="IPR001034">
    <property type="entry name" value="DeoR_HTH"/>
</dbReference>